<dbReference type="EMBL" id="LABZ01000086">
    <property type="protein sequence ID" value="KMO41168.1"/>
    <property type="molecule type" value="Genomic_DNA"/>
</dbReference>
<dbReference type="GO" id="GO:0015074">
    <property type="term" value="P:DNA integration"/>
    <property type="evidence" value="ECO:0007669"/>
    <property type="project" value="UniProtKB-KW"/>
</dbReference>
<feature type="active site" description="O-(5'-phospho-DNA)-serine intermediate" evidence="4 5">
    <location>
        <position position="13"/>
    </location>
</feature>
<gene>
    <name evidence="7" type="ORF">VQ03_13225</name>
</gene>
<dbReference type="GO" id="GO:0000150">
    <property type="term" value="F:DNA strand exchange activity"/>
    <property type="evidence" value="ECO:0007669"/>
    <property type="project" value="InterPro"/>
</dbReference>
<dbReference type="GO" id="GO:0003677">
    <property type="term" value="F:DNA binding"/>
    <property type="evidence" value="ECO:0007669"/>
    <property type="project" value="UniProtKB-KW"/>
</dbReference>
<evidence type="ECO:0000256" key="3">
    <source>
        <dbReference type="ARBA" id="ARBA00023172"/>
    </source>
</evidence>
<keyword evidence="2" id="KW-0238">DNA-binding</keyword>
<protein>
    <submittedName>
        <fullName evidence="7">Resolvase</fullName>
    </submittedName>
</protein>
<evidence type="ECO:0000256" key="1">
    <source>
        <dbReference type="ARBA" id="ARBA00022908"/>
    </source>
</evidence>
<dbReference type="InterPro" id="IPR006119">
    <property type="entry name" value="Resolv_N"/>
</dbReference>
<dbReference type="OrthoDB" id="2290206at2"/>
<evidence type="ECO:0000256" key="2">
    <source>
        <dbReference type="ARBA" id="ARBA00023125"/>
    </source>
</evidence>
<keyword evidence="3" id="KW-0233">DNA recombination</keyword>
<dbReference type="InterPro" id="IPR050639">
    <property type="entry name" value="SSR_resolvase"/>
</dbReference>
<dbReference type="PANTHER" id="PTHR30461">
    <property type="entry name" value="DNA-INVERTASE FROM LAMBDOID PROPHAGE"/>
    <property type="match status" value="1"/>
</dbReference>
<dbReference type="PROSITE" id="PS51736">
    <property type="entry name" value="RECOMBINASES_3"/>
    <property type="match status" value="1"/>
</dbReference>
<dbReference type="SUPFAM" id="SSF53041">
    <property type="entry name" value="Resolvase-like"/>
    <property type="match status" value="1"/>
</dbReference>
<dbReference type="Pfam" id="PF00239">
    <property type="entry name" value="Resolvase"/>
    <property type="match status" value="1"/>
</dbReference>
<dbReference type="PROSITE" id="PS00397">
    <property type="entry name" value="RECOMBINASES_1"/>
    <property type="match status" value="1"/>
</dbReference>
<dbReference type="CDD" id="cd00338">
    <property type="entry name" value="Ser_Recombinase"/>
    <property type="match status" value="1"/>
</dbReference>
<dbReference type="SMART" id="SM00857">
    <property type="entry name" value="Resolvase"/>
    <property type="match status" value="1"/>
</dbReference>
<dbReference type="InterPro" id="IPR036162">
    <property type="entry name" value="Resolvase-like_N_sf"/>
</dbReference>
<evidence type="ECO:0000313" key="7">
    <source>
        <dbReference type="EMBL" id="KMO41168.1"/>
    </source>
</evidence>
<proteinExistence type="predicted"/>
<keyword evidence="8" id="KW-1185">Reference proteome</keyword>
<keyword evidence="1" id="KW-0229">DNA integration</keyword>
<evidence type="ECO:0000256" key="4">
    <source>
        <dbReference type="PIRSR" id="PIRSR606118-50"/>
    </source>
</evidence>
<dbReference type="RefSeq" id="WP_048451346.1">
    <property type="nucleotide sequence ID" value="NZ_LABZ01000086.1"/>
</dbReference>
<dbReference type="PANTHER" id="PTHR30461:SF2">
    <property type="entry name" value="SERINE RECOMBINASE PINE-RELATED"/>
    <property type="match status" value="1"/>
</dbReference>
<comment type="caution">
    <text evidence="7">The sequence shown here is derived from an EMBL/GenBank/DDBJ whole genome shotgun (WGS) entry which is preliminary data.</text>
</comment>
<reference evidence="7 8" key="1">
    <citation type="submission" date="2015-03" db="EMBL/GenBank/DDBJ databases">
        <title>Genome sequencing of Methylobacterium tarhaniae DSM 25844.</title>
        <authorList>
            <person name="Chaudhry V."/>
            <person name="Patil P.B."/>
        </authorList>
    </citation>
    <scope>NUCLEOTIDE SEQUENCE [LARGE SCALE GENOMIC DNA]</scope>
    <source>
        <strain evidence="7 8">DSM 25844</strain>
    </source>
</reference>
<accession>A0A0J6T6J9</accession>
<dbReference type="InterPro" id="IPR006118">
    <property type="entry name" value="Recombinase_CS"/>
</dbReference>
<dbReference type="AlphaFoldDB" id="A0A0J6T6J9"/>
<evidence type="ECO:0000259" key="6">
    <source>
        <dbReference type="PROSITE" id="PS51736"/>
    </source>
</evidence>
<evidence type="ECO:0000313" key="8">
    <source>
        <dbReference type="Proteomes" id="UP000036449"/>
    </source>
</evidence>
<sequence>MAQGKFVSYLRVSTAKQGSSGLGLEAQRKAVEDYLNGGRWSVIEEVIEVESGKRSDRPKLAEALRLCRIHGATLVIAKLDRLSRDAAFLMKLQNDGVKFVAADMPQANHMVVGILAVVAQAEREMISARTKAALWAAKARGVKLGGYRGVTISPDAIAKGRATRAARAQARAEDLGETIKAIQAEGITSLSGVARVLNERGIPTLSGKGRWQAVSVQRVLARL</sequence>
<evidence type="ECO:0000256" key="5">
    <source>
        <dbReference type="PROSITE-ProRule" id="PRU10137"/>
    </source>
</evidence>
<dbReference type="Proteomes" id="UP000036449">
    <property type="component" value="Unassembled WGS sequence"/>
</dbReference>
<name>A0A0J6T6J9_9HYPH</name>
<feature type="domain" description="Resolvase/invertase-type recombinase catalytic" evidence="6">
    <location>
        <begin position="5"/>
        <end position="141"/>
    </location>
</feature>
<dbReference type="PATRIC" id="fig|1187852.3.peg.6653"/>
<dbReference type="Gene3D" id="3.40.50.1390">
    <property type="entry name" value="Resolvase, N-terminal catalytic domain"/>
    <property type="match status" value="1"/>
</dbReference>
<organism evidence="7 8">
    <name type="scientific">Methylobacterium tarhaniae</name>
    <dbReference type="NCBI Taxonomy" id="1187852"/>
    <lineage>
        <taxon>Bacteria</taxon>
        <taxon>Pseudomonadati</taxon>
        <taxon>Pseudomonadota</taxon>
        <taxon>Alphaproteobacteria</taxon>
        <taxon>Hyphomicrobiales</taxon>
        <taxon>Methylobacteriaceae</taxon>
        <taxon>Methylobacterium</taxon>
    </lineage>
</organism>